<reference evidence="2" key="1">
    <citation type="journal article" date="2023" name="bioRxiv">
        <title>Scaffold-level genome assemblies of two parasitoid biocontrol wasps reveal the parthenogenesis mechanism and an associated novel virus.</title>
        <authorList>
            <person name="Inwood S."/>
            <person name="Skelly J."/>
            <person name="Guhlin J."/>
            <person name="Harrop T."/>
            <person name="Goldson S."/>
            <person name="Dearden P."/>
        </authorList>
    </citation>
    <scope>NUCLEOTIDE SEQUENCE</scope>
    <source>
        <strain evidence="2">Irish</strain>
        <tissue evidence="2">Whole body</tissue>
    </source>
</reference>
<keyword evidence="3" id="KW-1185">Reference proteome</keyword>
<reference evidence="2" key="2">
    <citation type="submission" date="2023-03" db="EMBL/GenBank/DDBJ databases">
        <authorList>
            <person name="Inwood S.N."/>
            <person name="Skelly J.G."/>
            <person name="Guhlin J."/>
            <person name="Harrop T.W.R."/>
            <person name="Goldson S.G."/>
            <person name="Dearden P.K."/>
        </authorList>
    </citation>
    <scope>NUCLEOTIDE SEQUENCE</scope>
    <source>
        <strain evidence="2">Irish</strain>
        <tissue evidence="2">Whole body</tissue>
    </source>
</reference>
<dbReference type="Pfam" id="PF07898">
    <property type="entry name" value="DUF1676"/>
    <property type="match status" value="1"/>
</dbReference>
<feature type="transmembrane region" description="Helical" evidence="1">
    <location>
        <begin position="102"/>
        <end position="126"/>
    </location>
</feature>
<keyword evidence="1" id="KW-0472">Membrane</keyword>
<dbReference type="EMBL" id="JAQQBS010001422">
    <property type="protein sequence ID" value="KAK0164959.1"/>
    <property type="molecule type" value="Genomic_DNA"/>
</dbReference>
<dbReference type="InterPro" id="IPR012464">
    <property type="entry name" value="DUF1676"/>
</dbReference>
<organism evidence="2 3">
    <name type="scientific">Microctonus aethiopoides</name>
    <dbReference type="NCBI Taxonomy" id="144406"/>
    <lineage>
        <taxon>Eukaryota</taxon>
        <taxon>Metazoa</taxon>
        <taxon>Ecdysozoa</taxon>
        <taxon>Arthropoda</taxon>
        <taxon>Hexapoda</taxon>
        <taxon>Insecta</taxon>
        <taxon>Pterygota</taxon>
        <taxon>Neoptera</taxon>
        <taxon>Endopterygota</taxon>
        <taxon>Hymenoptera</taxon>
        <taxon>Apocrita</taxon>
        <taxon>Ichneumonoidea</taxon>
        <taxon>Braconidae</taxon>
        <taxon>Euphorinae</taxon>
        <taxon>Microctonus</taxon>
    </lineage>
</organism>
<evidence type="ECO:0000313" key="2">
    <source>
        <dbReference type="EMBL" id="KAK0164959.1"/>
    </source>
</evidence>
<sequence>MMLKVNLVVIVTTQMPMGMSGKINHPTSSVMKSIITIGSKPEINLTESNRKFLNLKSAYDLVESIESRGKPMKKRKWNRAMMALLLAYKLKFAALIPTMIGGLILLLSTTAMAGFFFALFAAILGLKGS</sequence>
<dbReference type="Proteomes" id="UP001168990">
    <property type="component" value="Unassembled WGS sequence"/>
</dbReference>
<dbReference type="AlphaFoldDB" id="A0AA39F8U5"/>
<name>A0AA39F8U5_9HYME</name>
<accession>A0AA39F8U5</accession>
<keyword evidence="1" id="KW-0812">Transmembrane</keyword>
<proteinExistence type="predicted"/>
<protein>
    <submittedName>
        <fullName evidence="2">Uncharacterized protein</fullName>
    </submittedName>
</protein>
<keyword evidence="1" id="KW-1133">Transmembrane helix</keyword>
<evidence type="ECO:0000256" key="1">
    <source>
        <dbReference type="SAM" id="Phobius"/>
    </source>
</evidence>
<comment type="caution">
    <text evidence="2">The sequence shown here is derived from an EMBL/GenBank/DDBJ whole genome shotgun (WGS) entry which is preliminary data.</text>
</comment>
<evidence type="ECO:0000313" key="3">
    <source>
        <dbReference type="Proteomes" id="UP001168990"/>
    </source>
</evidence>
<feature type="transmembrane region" description="Helical" evidence="1">
    <location>
        <begin position="77"/>
        <end position="96"/>
    </location>
</feature>
<gene>
    <name evidence="2" type="ORF">PV328_003522</name>
</gene>